<protein>
    <submittedName>
        <fullName evidence="1">Uncharacterized protein</fullName>
    </submittedName>
</protein>
<name>A0A8T2ZSM6_POPDE</name>
<gene>
    <name evidence="1" type="ORF">H0E87_001682</name>
</gene>
<keyword evidence="2" id="KW-1185">Reference proteome</keyword>
<sequence>MSQSLMLDRISEPPIKVSDPGHVSRLKSFKDPILFRVTVKLIEGKGKGVAREGRGKAAMTDTFREEQKLVEGLAKHLRFESRGSWLRGVMESVSMRMIKEKDWYELLRENQRLTPPLVPKLYLAARQPKDVMKLS</sequence>
<comment type="caution">
    <text evidence="1">The sequence shown here is derived from an EMBL/GenBank/DDBJ whole genome shotgun (WGS) entry which is preliminary data.</text>
</comment>
<accession>A0A8T2ZSM6</accession>
<dbReference type="AlphaFoldDB" id="A0A8T2ZSM6"/>
<dbReference type="EMBL" id="JACEGQ020000001">
    <property type="protein sequence ID" value="KAH8520310.1"/>
    <property type="molecule type" value="Genomic_DNA"/>
</dbReference>
<evidence type="ECO:0000313" key="2">
    <source>
        <dbReference type="Proteomes" id="UP000807159"/>
    </source>
</evidence>
<reference evidence="1" key="1">
    <citation type="journal article" date="2021" name="J. Hered.">
        <title>Genome Assembly of Salicaceae Populus deltoides (Eastern Cottonwood) I-69 Based on Nanopore Sequencing and Hi-C Technologies.</title>
        <authorList>
            <person name="Bai S."/>
            <person name="Wu H."/>
            <person name="Zhang J."/>
            <person name="Pan Z."/>
            <person name="Zhao W."/>
            <person name="Li Z."/>
            <person name="Tong C."/>
        </authorList>
    </citation>
    <scope>NUCLEOTIDE SEQUENCE</scope>
    <source>
        <tissue evidence="1">Leaf</tissue>
    </source>
</reference>
<proteinExistence type="predicted"/>
<evidence type="ECO:0000313" key="1">
    <source>
        <dbReference type="EMBL" id="KAH8520310.1"/>
    </source>
</evidence>
<organism evidence="1 2">
    <name type="scientific">Populus deltoides</name>
    <name type="common">Eastern poplar</name>
    <name type="synonym">Eastern cottonwood</name>
    <dbReference type="NCBI Taxonomy" id="3696"/>
    <lineage>
        <taxon>Eukaryota</taxon>
        <taxon>Viridiplantae</taxon>
        <taxon>Streptophyta</taxon>
        <taxon>Embryophyta</taxon>
        <taxon>Tracheophyta</taxon>
        <taxon>Spermatophyta</taxon>
        <taxon>Magnoliopsida</taxon>
        <taxon>eudicotyledons</taxon>
        <taxon>Gunneridae</taxon>
        <taxon>Pentapetalae</taxon>
        <taxon>rosids</taxon>
        <taxon>fabids</taxon>
        <taxon>Malpighiales</taxon>
        <taxon>Salicaceae</taxon>
        <taxon>Saliceae</taxon>
        <taxon>Populus</taxon>
    </lineage>
</organism>
<dbReference type="Proteomes" id="UP000807159">
    <property type="component" value="Chromosome 1"/>
</dbReference>